<organism evidence="1 2">
    <name type="scientific">Vibrio neptunius</name>
    <dbReference type="NCBI Taxonomy" id="170651"/>
    <lineage>
        <taxon>Bacteria</taxon>
        <taxon>Pseudomonadati</taxon>
        <taxon>Pseudomonadota</taxon>
        <taxon>Gammaproteobacteria</taxon>
        <taxon>Vibrionales</taxon>
        <taxon>Vibrionaceae</taxon>
        <taxon>Vibrio</taxon>
    </lineage>
</organism>
<proteinExistence type="predicted"/>
<comment type="caution">
    <text evidence="1">The sequence shown here is derived from an EMBL/GenBank/DDBJ whole genome shotgun (WGS) entry which is preliminary data.</text>
</comment>
<sequence>MRFTLAGLVLILISSVIYQWKFASYDFTGTRWMCSESKSGFTSETYRQFKKVTEITSMYFNSEEKVTYFQTGVLVHPDGMEEPYELILTADNETSGNRLKQTFTRIDWNLKPTHAPFYIRDKDSIVGYKSDLRYEVDGKRLYFFNQAGSEDVNIACHQT</sequence>
<dbReference type="EMBL" id="JAFHLB010000003">
    <property type="protein sequence ID" value="MBN3576670.1"/>
    <property type="molecule type" value="Genomic_DNA"/>
</dbReference>
<dbReference type="Proteomes" id="UP000779070">
    <property type="component" value="Unassembled WGS sequence"/>
</dbReference>
<accession>A0ABS2ZWQ5</accession>
<protein>
    <submittedName>
        <fullName evidence="1">Uncharacterized protein</fullName>
    </submittedName>
</protein>
<dbReference type="RefSeq" id="WP_206369019.1">
    <property type="nucleotide sequence ID" value="NZ_CAWPTM010000111.1"/>
</dbReference>
<keyword evidence="2" id="KW-1185">Reference proteome</keyword>
<evidence type="ECO:0000313" key="1">
    <source>
        <dbReference type="EMBL" id="MBN3576670.1"/>
    </source>
</evidence>
<gene>
    <name evidence="1" type="ORF">JYA62_03165</name>
</gene>
<name>A0ABS2ZWQ5_9VIBR</name>
<reference evidence="1 2" key="1">
    <citation type="submission" date="2021-02" db="EMBL/GenBank/DDBJ databases">
        <title>Draft Genome Sequences of 5 Vibrio neptunius Strains Isolated From of Bivalve Hatcheries.</title>
        <authorList>
            <person name="Galvis F."/>
            <person name="Barja J.L."/>
            <person name="Lemos M.L."/>
            <person name="Balado M."/>
        </authorList>
    </citation>
    <scope>NUCLEOTIDE SEQUENCE [LARGE SCALE GENOMIC DNA]</scope>
    <source>
        <strain evidence="1 2">PP-145.98</strain>
    </source>
</reference>
<evidence type="ECO:0000313" key="2">
    <source>
        <dbReference type="Proteomes" id="UP000779070"/>
    </source>
</evidence>